<dbReference type="CDD" id="cd21044">
    <property type="entry name" value="Rab11BD_RAB3IP_like"/>
    <property type="match status" value="1"/>
</dbReference>
<dbReference type="Pfam" id="PF06428">
    <property type="entry name" value="Sec2p"/>
    <property type="match status" value="1"/>
</dbReference>
<feature type="region of interest" description="Disordered" evidence="3">
    <location>
        <begin position="634"/>
        <end position="665"/>
    </location>
</feature>
<comment type="caution">
    <text evidence="5">The sequence shown here is derived from an EMBL/GenBank/DDBJ whole genome shotgun (WGS) entry which is preliminary data.</text>
</comment>
<accession>A0A2U1J253</accession>
<dbReference type="InterPro" id="IPR009449">
    <property type="entry name" value="Sec2_N"/>
</dbReference>
<organism evidence="5 6">
    <name type="scientific">Smittium angustum</name>
    <dbReference type="NCBI Taxonomy" id="133377"/>
    <lineage>
        <taxon>Eukaryota</taxon>
        <taxon>Fungi</taxon>
        <taxon>Fungi incertae sedis</taxon>
        <taxon>Zoopagomycota</taxon>
        <taxon>Kickxellomycotina</taxon>
        <taxon>Harpellomycetes</taxon>
        <taxon>Harpellales</taxon>
        <taxon>Legeriomycetaceae</taxon>
        <taxon>Smittium</taxon>
    </lineage>
</organism>
<evidence type="ECO:0000313" key="6">
    <source>
        <dbReference type="Proteomes" id="UP000245591"/>
    </source>
</evidence>
<evidence type="ECO:0000256" key="2">
    <source>
        <dbReference type="SAM" id="Coils"/>
    </source>
</evidence>
<dbReference type="Pfam" id="PF25555">
    <property type="entry name" value="RAB3A-like_C"/>
    <property type="match status" value="2"/>
</dbReference>
<feature type="compositionally biased region" description="Polar residues" evidence="3">
    <location>
        <begin position="643"/>
        <end position="656"/>
    </location>
</feature>
<dbReference type="Gene3D" id="6.10.140.910">
    <property type="match status" value="1"/>
</dbReference>
<feature type="region of interest" description="Disordered" evidence="3">
    <location>
        <begin position="288"/>
        <end position="311"/>
    </location>
</feature>
<feature type="coiled-coil region" evidence="2">
    <location>
        <begin position="160"/>
        <end position="272"/>
    </location>
</feature>
<dbReference type="EMBL" id="MBFU01000469">
    <property type="protein sequence ID" value="PVZ99155.1"/>
    <property type="molecule type" value="Genomic_DNA"/>
</dbReference>
<dbReference type="GO" id="GO:0006887">
    <property type="term" value="P:exocytosis"/>
    <property type="evidence" value="ECO:0007669"/>
    <property type="project" value="TreeGrafter"/>
</dbReference>
<name>A0A2U1J253_SMIAN</name>
<feature type="compositionally biased region" description="Polar residues" evidence="3">
    <location>
        <begin position="118"/>
        <end position="131"/>
    </location>
</feature>
<feature type="region of interest" description="Disordered" evidence="3">
    <location>
        <begin position="109"/>
        <end position="139"/>
    </location>
</feature>
<evidence type="ECO:0000256" key="1">
    <source>
        <dbReference type="ARBA" id="ARBA00023054"/>
    </source>
</evidence>
<dbReference type="PANTHER" id="PTHR14430">
    <property type="entry name" value="RABIN3-RELATED"/>
    <property type="match status" value="1"/>
</dbReference>
<dbReference type="PANTHER" id="PTHR14430:SF0">
    <property type="entry name" value="SEC2P DOMAIN-CONTAINING PROTEIN"/>
    <property type="match status" value="1"/>
</dbReference>
<keyword evidence="1 2" id="KW-0175">Coiled coil</keyword>
<dbReference type="SUPFAM" id="SSF144284">
    <property type="entry name" value="Sec2 N-terminal region"/>
    <property type="match status" value="1"/>
</dbReference>
<reference evidence="5 6" key="1">
    <citation type="journal article" date="2018" name="MBio">
        <title>Comparative Genomics Reveals the Core Gene Toolbox for the Fungus-Insect Symbiosis.</title>
        <authorList>
            <person name="Wang Y."/>
            <person name="Stata M."/>
            <person name="Wang W."/>
            <person name="Stajich J.E."/>
            <person name="White M.M."/>
            <person name="Moncalvo J.M."/>
        </authorList>
    </citation>
    <scope>NUCLEOTIDE SEQUENCE [LARGE SCALE GENOMIC DNA]</scope>
    <source>
        <strain evidence="5 6">AUS-126-30</strain>
    </source>
</reference>
<protein>
    <recommendedName>
        <fullName evidence="4">GDP/GTP exchange factor Sec2 N-terminal domain-containing protein</fullName>
    </recommendedName>
</protein>
<dbReference type="GO" id="GO:0051286">
    <property type="term" value="C:cell tip"/>
    <property type="evidence" value="ECO:0007669"/>
    <property type="project" value="TreeGrafter"/>
</dbReference>
<evidence type="ECO:0000256" key="3">
    <source>
        <dbReference type="SAM" id="MobiDB-lite"/>
    </source>
</evidence>
<evidence type="ECO:0000259" key="4">
    <source>
        <dbReference type="Pfam" id="PF06428"/>
    </source>
</evidence>
<dbReference type="InterPro" id="IPR040351">
    <property type="entry name" value="RAB3IL/RAB3IP/Sec2"/>
</dbReference>
<gene>
    <name evidence="5" type="ORF">BB558_004847</name>
</gene>
<evidence type="ECO:0000313" key="5">
    <source>
        <dbReference type="EMBL" id="PVZ99155.1"/>
    </source>
</evidence>
<keyword evidence="6" id="KW-1185">Reference proteome</keyword>
<dbReference type="GO" id="GO:0070319">
    <property type="term" value="C:Golgi to plasma membrane transport vesicle"/>
    <property type="evidence" value="ECO:0007669"/>
    <property type="project" value="TreeGrafter"/>
</dbReference>
<dbReference type="Proteomes" id="UP000245591">
    <property type="component" value="Unassembled WGS sequence"/>
</dbReference>
<proteinExistence type="predicted"/>
<sequence length="707" mass="80000">MFQDYATNHADSLHIRNERCSFLIFSSLETSLPKTVTPKMISNATLDSELHKDFLSTENESHSSKYPSQPRATQIDTEINDVLLSIQAASDALIESNSIFKKHYSHKNTDIDTDKDLTNPSESTIQDNNPPDSDIQVEPPSIDLVEKKYLDKIKILEGVVLQEKLEIDAHKNNVKELEVSLAAMNEKLVSQVNETAEIAYAKELVEAELEELSRKLFEEANNMVSTEKKARAKTEKKNEILERKIKDLQDQLQDERLQSKELKERLLNITEENITNKQQIAILENNSDLNSNDSEEASPNPQIPTPPNSNFDNITDIQTIKEFSDFIYEAHIKRNPKWASTPFMRHSVNEDVEPCLRFGTKPRVTSKLFLDAIISSTLQIEEIPMKQESPTNNQESTYQNMISPRMSNSFSMTAMPVLSGRSALWDRFNGIIPPNPNGCQTCGTEGVCTYRLKLGQKPDEEWSYIDSVCRDRLVAVCEFYGFVHHISNGRFMNRPTSELLSEVMKLKVYMFYARYGLLSHAISFDPSLPSAFIMSGSNNIALPPHLTLATNIQKYESNRTYSDSNYSPTFSLNEDMHNSNPMLNASYVNKLRSNSTRIRSMSASVGKVNHLLTKSQTIPGPMSHKDSNLSLLSEKHHSRHTVTHTNSRSQSPSPSNHFAPMGINNSQLGSAINIKDIHHPETHHQEDITKPKSSLGLDLQSHYGLFR</sequence>
<dbReference type="GO" id="GO:0005085">
    <property type="term" value="F:guanyl-nucleotide exchange factor activity"/>
    <property type="evidence" value="ECO:0007669"/>
    <property type="project" value="InterPro"/>
</dbReference>
<feature type="domain" description="GDP/GTP exchange factor Sec2 N-terminal" evidence="4">
    <location>
        <begin position="170"/>
        <end position="268"/>
    </location>
</feature>
<dbReference type="AlphaFoldDB" id="A0A2U1J253"/>